<feature type="non-terminal residue" evidence="1">
    <location>
        <position position="1"/>
    </location>
</feature>
<proteinExistence type="predicted"/>
<dbReference type="Proteomes" id="UP000678393">
    <property type="component" value="Unassembled WGS sequence"/>
</dbReference>
<name>A0A8S3Z264_9EUPU</name>
<keyword evidence="2" id="KW-1185">Reference proteome</keyword>
<accession>A0A8S3Z264</accession>
<feature type="non-terminal residue" evidence="1">
    <location>
        <position position="111"/>
    </location>
</feature>
<evidence type="ECO:0000313" key="1">
    <source>
        <dbReference type="EMBL" id="CAG5121750.1"/>
    </source>
</evidence>
<evidence type="ECO:0000313" key="2">
    <source>
        <dbReference type="Proteomes" id="UP000678393"/>
    </source>
</evidence>
<sequence length="111" mass="12685">NDQFIGRIQDLKFYSLTLTNREIAQVYSGVFPPVRIQSECRCPGTYPWVKPGQTQYCIRNGDLSTSADMTPRISRDAHPLEYTNDGDSNSMWISGFQNEVEIDIDLGDQYQ</sequence>
<dbReference type="AlphaFoldDB" id="A0A8S3Z264"/>
<protein>
    <recommendedName>
        <fullName evidence="3">Laminin N-terminal domain-containing protein</fullName>
    </recommendedName>
</protein>
<comment type="caution">
    <text evidence="1">The sequence shown here is derived from an EMBL/GenBank/DDBJ whole genome shotgun (WGS) entry which is preliminary data.</text>
</comment>
<dbReference type="OrthoDB" id="9998666at2759"/>
<evidence type="ECO:0008006" key="3">
    <source>
        <dbReference type="Google" id="ProtNLM"/>
    </source>
</evidence>
<reference evidence="1" key="1">
    <citation type="submission" date="2021-04" db="EMBL/GenBank/DDBJ databases">
        <authorList>
            <consortium name="Molecular Ecology Group"/>
        </authorList>
    </citation>
    <scope>NUCLEOTIDE SEQUENCE</scope>
</reference>
<organism evidence="1 2">
    <name type="scientific">Candidula unifasciata</name>
    <dbReference type="NCBI Taxonomy" id="100452"/>
    <lineage>
        <taxon>Eukaryota</taxon>
        <taxon>Metazoa</taxon>
        <taxon>Spiralia</taxon>
        <taxon>Lophotrochozoa</taxon>
        <taxon>Mollusca</taxon>
        <taxon>Gastropoda</taxon>
        <taxon>Heterobranchia</taxon>
        <taxon>Euthyneura</taxon>
        <taxon>Panpulmonata</taxon>
        <taxon>Eupulmonata</taxon>
        <taxon>Stylommatophora</taxon>
        <taxon>Helicina</taxon>
        <taxon>Helicoidea</taxon>
        <taxon>Geomitridae</taxon>
        <taxon>Candidula</taxon>
    </lineage>
</organism>
<dbReference type="EMBL" id="CAJHNH020001154">
    <property type="protein sequence ID" value="CAG5121750.1"/>
    <property type="molecule type" value="Genomic_DNA"/>
</dbReference>
<gene>
    <name evidence="1" type="ORF">CUNI_LOCUS7308</name>
</gene>